<dbReference type="EMBL" id="WJXA01000001">
    <property type="protein sequence ID" value="KAF7152206.1"/>
    <property type="molecule type" value="Genomic_DNA"/>
</dbReference>
<feature type="compositionally biased region" description="Basic and acidic residues" evidence="1">
    <location>
        <begin position="81"/>
        <end position="99"/>
    </location>
</feature>
<sequence length="237" mass="25900">MAAEGCPDQGREDSTLRRGALECRINWGEHTPLSKLNRKMEDARSRVHEEGSDSSVDDNVPINQSLKLPHVAQLSSSGKSVAKDKSIIKQDKGSFEGTDRSLGPDMEVQPVVKKYEEDNNVRYLVHRCRVLMEGFLVVPVINQLAPEATIQEQSPRVATAVTSAFDKCINVLPIGDLSTLFQAHDATMELTNMDSAEVFTDIQNDSLISLGTSQAGYVAGDFGERSSLVAGEPILQQ</sequence>
<keyword evidence="3" id="KW-1185">Reference proteome</keyword>
<dbReference type="AlphaFoldDB" id="A0A834HCW5"/>
<organism evidence="2 3">
    <name type="scientific">Rhododendron simsii</name>
    <name type="common">Sims's rhododendron</name>
    <dbReference type="NCBI Taxonomy" id="118357"/>
    <lineage>
        <taxon>Eukaryota</taxon>
        <taxon>Viridiplantae</taxon>
        <taxon>Streptophyta</taxon>
        <taxon>Embryophyta</taxon>
        <taxon>Tracheophyta</taxon>
        <taxon>Spermatophyta</taxon>
        <taxon>Magnoliopsida</taxon>
        <taxon>eudicotyledons</taxon>
        <taxon>Gunneridae</taxon>
        <taxon>Pentapetalae</taxon>
        <taxon>asterids</taxon>
        <taxon>Ericales</taxon>
        <taxon>Ericaceae</taxon>
        <taxon>Ericoideae</taxon>
        <taxon>Rhodoreae</taxon>
        <taxon>Rhododendron</taxon>
    </lineage>
</organism>
<feature type="region of interest" description="Disordered" evidence="1">
    <location>
        <begin position="32"/>
        <end position="60"/>
    </location>
</feature>
<evidence type="ECO:0000256" key="1">
    <source>
        <dbReference type="SAM" id="MobiDB-lite"/>
    </source>
</evidence>
<proteinExistence type="predicted"/>
<evidence type="ECO:0000313" key="2">
    <source>
        <dbReference type="EMBL" id="KAF7152206.1"/>
    </source>
</evidence>
<evidence type="ECO:0000313" key="3">
    <source>
        <dbReference type="Proteomes" id="UP000626092"/>
    </source>
</evidence>
<feature type="compositionally biased region" description="Basic and acidic residues" evidence="1">
    <location>
        <begin position="38"/>
        <end position="51"/>
    </location>
</feature>
<name>A0A834HCW5_RHOSS</name>
<gene>
    <name evidence="2" type="ORF">RHSIM_Rhsim01G0163600</name>
</gene>
<dbReference type="OrthoDB" id="10567850at2759"/>
<feature type="region of interest" description="Disordered" evidence="1">
    <location>
        <begin position="73"/>
        <end position="102"/>
    </location>
</feature>
<accession>A0A834HCW5</accession>
<dbReference type="Proteomes" id="UP000626092">
    <property type="component" value="Unassembled WGS sequence"/>
</dbReference>
<reference evidence="2" key="1">
    <citation type="submission" date="2019-11" db="EMBL/GenBank/DDBJ databases">
        <authorList>
            <person name="Liu Y."/>
            <person name="Hou J."/>
            <person name="Li T.-Q."/>
            <person name="Guan C.-H."/>
            <person name="Wu X."/>
            <person name="Wu H.-Z."/>
            <person name="Ling F."/>
            <person name="Zhang R."/>
            <person name="Shi X.-G."/>
            <person name="Ren J.-P."/>
            <person name="Chen E.-F."/>
            <person name="Sun J.-M."/>
        </authorList>
    </citation>
    <scope>NUCLEOTIDE SEQUENCE</scope>
    <source>
        <strain evidence="2">Adult_tree_wgs_1</strain>
        <tissue evidence="2">Leaves</tissue>
    </source>
</reference>
<protein>
    <submittedName>
        <fullName evidence="2">Uncharacterized protein</fullName>
    </submittedName>
</protein>
<comment type="caution">
    <text evidence="2">The sequence shown here is derived from an EMBL/GenBank/DDBJ whole genome shotgun (WGS) entry which is preliminary data.</text>
</comment>